<feature type="transmembrane region" description="Helical" evidence="2">
    <location>
        <begin position="297"/>
        <end position="314"/>
    </location>
</feature>
<keyword evidence="2" id="KW-0472">Membrane</keyword>
<feature type="transmembrane region" description="Helical" evidence="2">
    <location>
        <begin position="326"/>
        <end position="348"/>
    </location>
</feature>
<dbReference type="Pfam" id="PF19877">
    <property type="entry name" value="DUF6350"/>
    <property type="match status" value="1"/>
</dbReference>
<feature type="compositionally biased region" description="Acidic residues" evidence="1">
    <location>
        <begin position="482"/>
        <end position="493"/>
    </location>
</feature>
<feature type="compositionally biased region" description="Acidic residues" evidence="1">
    <location>
        <begin position="394"/>
        <end position="403"/>
    </location>
</feature>
<feature type="transmembrane region" description="Helical" evidence="2">
    <location>
        <begin position="155"/>
        <end position="175"/>
    </location>
</feature>
<feature type="transmembrane region" description="Helical" evidence="2">
    <location>
        <begin position="226"/>
        <end position="247"/>
    </location>
</feature>
<feature type="transmembrane region" description="Helical" evidence="2">
    <location>
        <begin position="196"/>
        <end position="220"/>
    </location>
</feature>
<feature type="transmembrane region" description="Helical" evidence="2">
    <location>
        <begin position="27"/>
        <end position="51"/>
    </location>
</feature>
<accession>A0AAP2AIA3</accession>
<evidence type="ECO:0000313" key="3">
    <source>
        <dbReference type="EMBL" id="MBM4625487.1"/>
    </source>
</evidence>
<feature type="transmembrane region" description="Helical" evidence="2">
    <location>
        <begin position="254"/>
        <end position="277"/>
    </location>
</feature>
<feature type="transmembrane region" description="Helical" evidence="2">
    <location>
        <begin position="363"/>
        <end position="385"/>
    </location>
</feature>
<gene>
    <name evidence="3" type="ORF">GS453_01170</name>
</gene>
<feature type="transmembrane region" description="Helical" evidence="2">
    <location>
        <begin position="116"/>
        <end position="135"/>
    </location>
</feature>
<evidence type="ECO:0000256" key="1">
    <source>
        <dbReference type="SAM" id="MobiDB-lite"/>
    </source>
</evidence>
<evidence type="ECO:0000313" key="4">
    <source>
        <dbReference type="Proteomes" id="UP000738270"/>
    </source>
</evidence>
<organism evidence="3 4">
    <name type="scientific">Rhodococcus hoagii</name>
    <name type="common">Corynebacterium equii</name>
    <dbReference type="NCBI Taxonomy" id="43767"/>
    <lineage>
        <taxon>Bacteria</taxon>
        <taxon>Bacillati</taxon>
        <taxon>Actinomycetota</taxon>
        <taxon>Actinomycetes</taxon>
        <taxon>Mycobacteriales</taxon>
        <taxon>Nocardiaceae</taxon>
        <taxon>Prescottella</taxon>
    </lineage>
</organism>
<dbReference type="AlphaFoldDB" id="A0AAP2AIA3"/>
<dbReference type="InterPro" id="IPR045931">
    <property type="entry name" value="DUF6350"/>
</dbReference>
<name>A0AAP2AIA3_RHOHA</name>
<keyword evidence="2" id="KW-0812">Transmembrane</keyword>
<feature type="transmembrane region" description="Helical" evidence="2">
    <location>
        <begin position="85"/>
        <end position="104"/>
    </location>
</feature>
<protein>
    <submittedName>
        <fullName evidence="3">Uncharacterized protein</fullName>
    </submittedName>
</protein>
<dbReference type="Proteomes" id="UP000738270">
    <property type="component" value="Unassembled WGS sequence"/>
</dbReference>
<feature type="region of interest" description="Disordered" evidence="1">
    <location>
        <begin position="432"/>
        <end position="539"/>
    </location>
</feature>
<dbReference type="EMBL" id="WUXD01000001">
    <property type="protein sequence ID" value="MBM4625487.1"/>
    <property type="molecule type" value="Genomic_DNA"/>
</dbReference>
<keyword evidence="2" id="KW-1133">Transmembrane helix</keyword>
<feature type="compositionally biased region" description="Basic and acidic residues" evidence="1">
    <location>
        <begin position="513"/>
        <end position="525"/>
    </location>
</feature>
<comment type="caution">
    <text evidence="3">The sequence shown here is derived from an EMBL/GenBank/DDBJ whole genome shotgun (WGS) entry which is preliminary data.</text>
</comment>
<feature type="region of interest" description="Disordered" evidence="1">
    <location>
        <begin position="394"/>
        <end position="418"/>
    </location>
</feature>
<feature type="compositionally biased region" description="Acidic residues" evidence="1">
    <location>
        <begin position="461"/>
        <end position="475"/>
    </location>
</feature>
<reference evidence="3" key="1">
    <citation type="submission" date="2019-11" db="EMBL/GenBank/DDBJ databases">
        <title>Spread of Macrolides and rifampicin resistant Rhodococcus equi in clinical isolates in the USA.</title>
        <authorList>
            <person name="Alvarez-Narvaez S."/>
            <person name="Huber L."/>
            <person name="Cohen N.D."/>
            <person name="Slovis N."/>
            <person name="Greiter M."/>
            <person name="Giguere S."/>
            <person name="Hart K."/>
        </authorList>
    </citation>
    <scope>NUCLEOTIDE SEQUENCE</scope>
    <source>
        <strain evidence="3">Lh_38</strain>
    </source>
</reference>
<sequence>MMTSLLGRGSRRDVPTRPDPISGDARALVGVALRPTGAAIVLLSAVVLVTLVSSNSDLTGAIGAIATSWFALHQVSLTITDAPLGILPLLPTAVLMWVVARGCARVVEPDTSAREAAKVVGAAVAGPLAATLIALAVVTDASAVTPISSPNAGAALAWVVAIHALAAGAGVVSVVGRTRCAALGAPTWLPSVVRPAVRAAVSLFAAGSVLALASLLTWSWSEVGDLLGEGGGVVGVLGLTVVSVLYLPNVAVGGVAVLLGGTANVGGTSLSLFEIVAGPVPPVPVLGGVPTELAGPAWPVLLLVPVAVGALLGRDCGRLRLSLQDTAFAVLTAAGVAGVLAAAVGFAAGGELGAYGFVGVEPWALGLLTFGWLVLPGLAVAAVLARRNESDEKFEETLDEGAGEAEVSPSASGELGATEEFAFEVKRLELPSMRYRSEPEPDAVTADGPDADGADARDPAVEDALEAEIVDDETPEPQPADGESEAEALDVVEVEVAAGGEDPVDSGDSPDGVSEKSSARERAADAEGDLPDGPVTPRD</sequence>
<proteinExistence type="predicted"/>
<evidence type="ECO:0000256" key="2">
    <source>
        <dbReference type="SAM" id="Phobius"/>
    </source>
</evidence>